<feature type="transmembrane region" description="Helical" evidence="1">
    <location>
        <begin position="244"/>
        <end position="262"/>
    </location>
</feature>
<keyword evidence="1" id="KW-0812">Transmembrane</keyword>
<organism evidence="2 3">
    <name type="scientific">Plasmodium chabaudi adami</name>
    <dbReference type="NCBI Taxonomy" id="5826"/>
    <lineage>
        <taxon>Eukaryota</taxon>
        <taxon>Sar</taxon>
        <taxon>Alveolata</taxon>
        <taxon>Apicomplexa</taxon>
        <taxon>Aconoidasida</taxon>
        <taxon>Haemosporida</taxon>
        <taxon>Plasmodiidae</taxon>
        <taxon>Plasmodium</taxon>
        <taxon>Plasmodium (Vinckeia)</taxon>
    </lineage>
</organism>
<dbReference type="Pfam" id="PF06022">
    <property type="entry name" value="Cir_Bir_Yir"/>
    <property type="match status" value="1"/>
</dbReference>
<proteinExistence type="predicted"/>
<keyword evidence="1" id="KW-1133">Transmembrane helix</keyword>
<dbReference type="InterPro" id="IPR006477">
    <property type="entry name" value="Yir_bir_cir"/>
</dbReference>
<dbReference type="Proteomes" id="UP000195879">
    <property type="component" value="Unassembled WGS sequence"/>
</dbReference>
<reference evidence="2 3" key="1">
    <citation type="submission" date="2016-08" db="EMBL/GenBank/DDBJ databases">
        <authorList>
            <consortium name="Pathogen Informatics"/>
        </authorList>
    </citation>
    <scope>NUCLEOTIDE SEQUENCE [LARGE SCALE GENOMIC DNA]</scope>
    <source>
        <strain evidence="2 3">DK</strain>
    </source>
</reference>
<gene>
    <name evidence="2" type="ORF">PCHDK_000510900</name>
</gene>
<accession>A0A1D3L8U9</accession>
<dbReference type="NCBIfam" id="TIGR01590">
    <property type="entry name" value="yir-bir-cir_Pla"/>
    <property type="match status" value="1"/>
</dbReference>
<evidence type="ECO:0000313" key="3">
    <source>
        <dbReference type="Proteomes" id="UP000195879"/>
    </source>
</evidence>
<dbReference type="EMBL" id="FMIO01000215">
    <property type="protein sequence ID" value="SCL87938.1"/>
    <property type="molecule type" value="Genomic_DNA"/>
</dbReference>
<sequence>MAEFMCRKFDNVWNDFPDGVGEDGNCQSSINDYWETLFNNKKCDNYIDIVNSICFWLLVQNFGDGSSFTKDVNSNTNIFHYIMIWLIYMLRLKDNGQIDNVMNFYNTCINPNQEYINSTKNSHVYSSYMNHINTKLFLMNRDIKDISKFYDAFKSLCNMYNEFNDDDSDCTKNLNDAKKFVEKYEILLNNNDTDIEGSLYSQILSILSTDYNNFVKKCYEKKEGCNIFPSLPVYPRSFSIKVTLIPITFIFVAIPIFLEFAYK</sequence>
<name>A0A1D3L8U9_PLACE</name>
<evidence type="ECO:0000256" key="1">
    <source>
        <dbReference type="SAM" id="Phobius"/>
    </source>
</evidence>
<evidence type="ECO:0000313" key="2">
    <source>
        <dbReference type="EMBL" id="SCL87938.1"/>
    </source>
</evidence>
<feature type="non-terminal residue" evidence="2">
    <location>
        <position position="263"/>
    </location>
</feature>
<dbReference type="AlphaFoldDB" id="A0A1D3L8U9"/>
<keyword evidence="1" id="KW-0472">Membrane</keyword>
<protein>
    <submittedName>
        <fullName evidence="2">CIR protein</fullName>
    </submittedName>
</protein>